<dbReference type="GO" id="GO:0006508">
    <property type="term" value="P:proteolysis"/>
    <property type="evidence" value="ECO:0007669"/>
    <property type="project" value="UniProtKB-KW"/>
</dbReference>
<evidence type="ECO:0000256" key="2">
    <source>
        <dbReference type="ARBA" id="ARBA00004141"/>
    </source>
</evidence>
<evidence type="ECO:0000256" key="9">
    <source>
        <dbReference type="ARBA" id="ARBA00023049"/>
    </source>
</evidence>
<dbReference type="EC" id="3.4.24.-" evidence="11"/>
<dbReference type="eggNOG" id="COG0750">
    <property type="taxonomic scope" value="Bacteria"/>
</dbReference>
<evidence type="ECO:0000256" key="3">
    <source>
        <dbReference type="ARBA" id="ARBA00007931"/>
    </source>
</evidence>
<dbReference type="InterPro" id="IPR004387">
    <property type="entry name" value="Pept_M50_Zn"/>
</dbReference>
<evidence type="ECO:0000256" key="7">
    <source>
        <dbReference type="ARBA" id="ARBA00022833"/>
    </source>
</evidence>
<dbReference type="NCBIfam" id="TIGR00054">
    <property type="entry name" value="RIP metalloprotease RseP"/>
    <property type="match status" value="1"/>
</dbReference>
<keyword evidence="11" id="KW-0479">Metal-binding</keyword>
<feature type="transmembrane region" description="Helical" evidence="11">
    <location>
        <begin position="6"/>
        <end position="23"/>
    </location>
</feature>
<keyword evidence="4 13" id="KW-0645">Protease</keyword>
<dbReference type="Proteomes" id="UP000006054">
    <property type="component" value="Chromosome"/>
</dbReference>
<keyword evidence="5 11" id="KW-0812">Transmembrane</keyword>
<dbReference type="EMBL" id="CP003345">
    <property type="protein sequence ID" value="AFM03764.1"/>
    <property type="molecule type" value="Genomic_DNA"/>
</dbReference>
<evidence type="ECO:0000256" key="1">
    <source>
        <dbReference type="ARBA" id="ARBA00001947"/>
    </source>
</evidence>
<sequence length="448" mass="49656">MDIQGIIIGILQLLASLSILVGLHELGHLLAAKYFGVRVEKFSIGFPPKIFGFKYGETEYCLSALPLGGYVKITGMIDESLDTDQMKGEPQPYEFRSKPAWQRLIIMLGGIIFNVVLGVLIMVAIAFTYGEKYIPIEEVNKYGIEVNDLGKSLGLETGDKIININGETPKSFRDLLDPAFILNDDSYYTIERNGKEIKIPITSEFLQTYSSDKDEAKAFLTMRDGKYPFAIGAIAPDRNAEKAGLKTKDKVLKVNQTSTPDFDSFQKMLHQNAGKELTFVVERDGKTMNLPVTVAKDSTIGVGISNEINFVERPYGFTESLQVGTETAFGVIGVQAMAYKKMAKGDINASDSLSGPIGMVMIFGMEFDAYRFWRITGFLSMVLALMNLLPIPALDGGHVMFLLYEMITGRPPSDKFLEIAQKIGMVLILGLMIFVFGNDIWKIIKGFL</sequence>
<keyword evidence="6 11" id="KW-0378">Hydrolase</keyword>
<dbReference type="AlphaFoldDB" id="I4AIH9"/>
<evidence type="ECO:0000256" key="6">
    <source>
        <dbReference type="ARBA" id="ARBA00022801"/>
    </source>
</evidence>
<feature type="transmembrane region" description="Helical" evidence="11">
    <location>
        <begin position="423"/>
        <end position="441"/>
    </location>
</feature>
<evidence type="ECO:0000313" key="13">
    <source>
        <dbReference type="EMBL" id="AFM03764.1"/>
    </source>
</evidence>
<feature type="transmembrane region" description="Helical" evidence="11">
    <location>
        <begin position="382"/>
        <end position="403"/>
    </location>
</feature>
<dbReference type="CDD" id="cd06163">
    <property type="entry name" value="S2P-M50_PDZ_RseP-like"/>
    <property type="match status" value="2"/>
</dbReference>
<keyword evidence="7 11" id="KW-0862">Zinc</keyword>
<accession>I4AIH9</accession>
<name>I4AIH9_BERLS</name>
<gene>
    <name evidence="13" type="ordered locus">Fleli_1332</name>
</gene>
<proteinExistence type="inferred from homology"/>
<dbReference type="PATRIC" id="fig|880071.3.peg.1307"/>
<dbReference type="InterPro" id="IPR008915">
    <property type="entry name" value="Peptidase_M50"/>
</dbReference>
<comment type="subcellular location">
    <subcellularLocation>
        <location evidence="2">Membrane</location>
        <topology evidence="2">Multi-pass membrane protein</topology>
    </subcellularLocation>
</comment>
<evidence type="ECO:0000256" key="8">
    <source>
        <dbReference type="ARBA" id="ARBA00022989"/>
    </source>
</evidence>
<keyword evidence="10 11" id="KW-0472">Membrane</keyword>
<comment type="cofactor">
    <cofactor evidence="1 11">
        <name>Zn(2+)</name>
        <dbReference type="ChEBI" id="CHEBI:29105"/>
    </cofactor>
</comment>
<dbReference type="SUPFAM" id="SSF50156">
    <property type="entry name" value="PDZ domain-like"/>
    <property type="match status" value="2"/>
</dbReference>
<reference evidence="14" key="1">
    <citation type="submission" date="2012-06" db="EMBL/GenBank/DDBJ databases">
        <title>The complete genome of Flexibacter litoralis DSM 6794.</title>
        <authorList>
            <person name="Lucas S."/>
            <person name="Copeland A."/>
            <person name="Lapidus A."/>
            <person name="Glavina del Rio T."/>
            <person name="Dalin E."/>
            <person name="Tice H."/>
            <person name="Bruce D."/>
            <person name="Goodwin L."/>
            <person name="Pitluck S."/>
            <person name="Peters L."/>
            <person name="Ovchinnikova G."/>
            <person name="Lu M."/>
            <person name="Kyrpides N."/>
            <person name="Mavromatis K."/>
            <person name="Ivanova N."/>
            <person name="Brettin T."/>
            <person name="Detter J.C."/>
            <person name="Han C."/>
            <person name="Larimer F."/>
            <person name="Land M."/>
            <person name="Hauser L."/>
            <person name="Markowitz V."/>
            <person name="Cheng J.-F."/>
            <person name="Hugenholtz P."/>
            <person name="Woyke T."/>
            <person name="Wu D."/>
            <person name="Spring S."/>
            <person name="Lang E."/>
            <person name="Kopitz M."/>
            <person name="Brambilla E."/>
            <person name="Klenk H.-P."/>
            <person name="Eisen J.A."/>
        </authorList>
    </citation>
    <scope>NUCLEOTIDE SEQUENCE [LARGE SCALE GENOMIC DNA]</scope>
    <source>
        <strain evidence="14">ATCC 23117 / DSM 6794 / NBRC 15988 / NCIMB 1366 / Sio-4</strain>
    </source>
</reference>
<feature type="domain" description="Peptidase M50" evidence="12">
    <location>
        <begin position="13"/>
        <end position="430"/>
    </location>
</feature>
<organism evidence="13 14">
    <name type="scientific">Bernardetia litoralis (strain ATCC 23117 / DSM 6794 / NBRC 15988 / NCIMB 1366 / Fx l1 / Sio-4)</name>
    <name type="common">Flexibacter litoralis</name>
    <dbReference type="NCBI Taxonomy" id="880071"/>
    <lineage>
        <taxon>Bacteria</taxon>
        <taxon>Pseudomonadati</taxon>
        <taxon>Bacteroidota</taxon>
        <taxon>Cytophagia</taxon>
        <taxon>Cytophagales</taxon>
        <taxon>Bernardetiaceae</taxon>
        <taxon>Bernardetia</taxon>
    </lineage>
</organism>
<feature type="transmembrane region" description="Helical" evidence="11">
    <location>
        <begin position="104"/>
        <end position="129"/>
    </location>
</feature>
<keyword evidence="8 11" id="KW-1133">Transmembrane helix</keyword>
<dbReference type="PANTHER" id="PTHR42837:SF2">
    <property type="entry name" value="MEMBRANE METALLOPROTEASE ARASP2, CHLOROPLASTIC-RELATED"/>
    <property type="match status" value="1"/>
</dbReference>
<protein>
    <recommendedName>
        <fullName evidence="11">Zinc metalloprotease</fullName>
        <ecNumber evidence="11">3.4.24.-</ecNumber>
    </recommendedName>
</protein>
<evidence type="ECO:0000256" key="4">
    <source>
        <dbReference type="ARBA" id="ARBA00022670"/>
    </source>
</evidence>
<dbReference type="KEGG" id="fli:Fleli_1332"/>
<dbReference type="InterPro" id="IPR036034">
    <property type="entry name" value="PDZ_sf"/>
</dbReference>
<dbReference type="HOGENOM" id="CLU_025778_0_0_10"/>
<dbReference type="GO" id="GO:0016020">
    <property type="term" value="C:membrane"/>
    <property type="evidence" value="ECO:0007669"/>
    <property type="project" value="UniProtKB-SubCell"/>
</dbReference>
<dbReference type="STRING" id="880071.Fleli_1332"/>
<evidence type="ECO:0000313" key="14">
    <source>
        <dbReference type="Proteomes" id="UP000006054"/>
    </source>
</evidence>
<keyword evidence="14" id="KW-1185">Reference proteome</keyword>
<evidence type="ECO:0000259" key="12">
    <source>
        <dbReference type="Pfam" id="PF02163"/>
    </source>
</evidence>
<dbReference type="Gene3D" id="2.30.42.10">
    <property type="match status" value="1"/>
</dbReference>
<evidence type="ECO:0000256" key="10">
    <source>
        <dbReference type="ARBA" id="ARBA00023136"/>
    </source>
</evidence>
<dbReference type="GO" id="GO:0004222">
    <property type="term" value="F:metalloendopeptidase activity"/>
    <property type="evidence" value="ECO:0007669"/>
    <property type="project" value="InterPro"/>
</dbReference>
<dbReference type="GO" id="GO:0046872">
    <property type="term" value="F:metal ion binding"/>
    <property type="evidence" value="ECO:0007669"/>
    <property type="project" value="UniProtKB-KW"/>
</dbReference>
<keyword evidence="9 11" id="KW-0482">Metalloprotease</keyword>
<dbReference type="CDD" id="cd23081">
    <property type="entry name" value="cpPDZ_EcRseP-like"/>
    <property type="match status" value="1"/>
</dbReference>
<dbReference type="PANTHER" id="PTHR42837">
    <property type="entry name" value="REGULATOR OF SIGMA-E PROTEASE RSEP"/>
    <property type="match status" value="1"/>
</dbReference>
<dbReference type="RefSeq" id="WP_014797221.1">
    <property type="nucleotide sequence ID" value="NC_018018.1"/>
</dbReference>
<evidence type="ECO:0000256" key="11">
    <source>
        <dbReference type="RuleBase" id="RU362031"/>
    </source>
</evidence>
<dbReference type="Pfam" id="PF02163">
    <property type="entry name" value="Peptidase_M50"/>
    <property type="match status" value="1"/>
</dbReference>
<evidence type="ECO:0000256" key="5">
    <source>
        <dbReference type="ARBA" id="ARBA00022692"/>
    </source>
</evidence>
<comment type="similarity">
    <text evidence="3 11">Belongs to the peptidase M50B family.</text>
</comment>